<keyword evidence="1" id="KW-1133">Transmembrane helix</keyword>
<feature type="transmembrane region" description="Helical" evidence="1">
    <location>
        <begin position="7"/>
        <end position="24"/>
    </location>
</feature>
<evidence type="ECO:0000313" key="3">
    <source>
        <dbReference type="Proteomes" id="UP000231056"/>
    </source>
</evidence>
<evidence type="ECO:0000256" key="1">
    <source>
        <dbReference type="SAM" id="Phobius"/>
    </source>
</evidence>
<proteinExistence type="predicted"/>
<protein>
    <submittedName>
        <fullName evidence="2">Uncharacterized protein</fullName>
    </submittedName>
</protein>
<gene>
    <name evidence="2" type="ORF">COV58_01725</name>
</gene>
<evidence type="ECO:0000313" key="2">
    <source>
        <dbReference type="EMBL" id="PIQ73595.1"/>
    </source>
</evidence>
<name>A0A2M6IUZ7_9BACT</name>
<keyword evidence="1" id="KW-0472">Membrane</keyword>
<comment type="caution">
    <text evidence="2">The sequence shown here is derived from an EMBL/GenBank/DDBJ whole genome shotgun (WGS) entry which is preliminary data.</text>
</comment>
<sequence length="59" mass="6809">MAGNLFFLRGWTITLIGALLALFSKNNSPYYVFYFLIVIVLPYFAPLCYAKHQIYANVK</sequence>
<keyword evidence="1" id="KW-0812">Transmembrane</keyword>
<dbReference type="Proteomes" id="UP000231056">
    <property type="component" value="Unassembled WGS sequence"/>
</dbReference>
<feature type="transmembrane region" description="Helical" evidence="1">
    <location>
        <begin position="30"/>
        <end position="50"/>
    </location>
</feature>
<dbReference type="EMBL" id="PCVM01000040">
    <property type="protein sequence ID" value="PIQ73595.1"/>
    <property type="molecule type" value="Genomic_DNA"/>
</dbReference>
<dbReference type="AlphaFoldDB" id="A0A2M6IUZ7"/>
<accession>A0A2M6IUZ7</accession>
<reference evidence="2 3" key="1">
    <citation type="submission" date="2017-09" db="EMBL/GenBank/DDBJ databases">
        <title>Depth-based differentiation of microbial function through sediment-hosted aquifers and enrichment of novel symbionts in the deep terrestrial subsurface.</title>
        <authorList>
            <person name="Probst A.J."/>
            <person name="Ladd B."/>
            <person name="Jarett J.K."/>
            <person name="Geller-Mcgrath D.E."/>
            <person name="Sieber C.M."/>
            <person name="Emerson J.B."/>
            <person name="Anantharaman K."/>
            <person name="Thomas B.C."/>
            <person name="Malmstrom R."/>
            <person name="Stieglmeier M."/>
            <person name="Klingl A."/>
            <person name="Woyke T."/>
            <person name="Ryan C.M."/>
            <person name="Banfield J.F."/>
        </authorList>
    </citation>
    <scope>NUCLEOTIDE SEQUENCE [LARGE SCALE GENOMIC DNA]</scope>
    <source>
        <strain evidence="2">CG11_big_fil_rev_8_21_14_0_20_36_8</strain>
    </source>
</reference>
<organism evidence="2 3">
    <name type="scientific">Candidatus Roizmanbacteria bacterium CG11_big_fil_rev_8_21_14_0_20_36_8</name>
    <dbReference type="NCBI Taxonomy" id="1974856"/>
    <lineage>
        <taxon>Bacteria</taxon>
        <taxon>Candidatus Roizmaniibacteriota</taxon>
    </lineage>
</organism>